<dbReference type="Pfam" id="PF00561">
    <property type="entry name" value="Abhydrolase_1"/>
    <property type="match status" value="1"/>
</dbReference>
<keyword evidence="3" id="KW-1185">Reference proteome</keyword>
<dbReference type="InterPro" id="IPR050471">
    <property type="entry name" value="AB_hydrolase"/>
</dbReference>
<dbReference type="InterPro" id="IPR000073">
    <property type="entry name" value="AB_hydrolase_1"/>
</dbReference>
<dbReference type="Gene3D" id="3.40.50.1820">
    <property type="entry name" value="alpha/beta hydrolase"/>
    <property type="match status" value="1"/>
</dbReference>
<accession>A0AAW1Q3V0</accession>
<proteinExistence type="predicted"/>
<feature type="domain" description="AB hydrolase-1" evidence="1">
    <location>
        <begin position="13"/>
        <end position="248"/>
    </location>
</feature>
<sequence length="272" mass="29546">MGGSRYTGLYHKEALQSHRLRLISVDRPGRGSTTPCSVKHLSITKFSWCALELMDKLGIAKFSLMADSCGALFAAVVAVCAPERVQGHLALLSPWNLPSCPVASTKLKVAHRLPGAVVSLFGSFIPYLVAKSAKAGLHGFWGRQMRKKMSSAEFATLTSPCGRELMKQTTALLMAEGGKQAMINDMLLSLETYGPSDVHYTAVTMPVIVYHGDDDKLVPLKCAVWMRDNMSCCELVVKAGGTHNLLLDRSFMAGVVLPKLQSDWENQACTNA</sequence>
<comment type="caution">
    <text evidence="2">The sequence shown here is derived from an EMBL/GenBank/DDBJ whole genome shotgun (WGS) entry which is preliminary data.</text>
</comment>
<dbReference type="AlphaFoldDB" id="A0AAW1Q3V0"/>
<gene>
    <name evidence="2" type="ORF">WJX72_004765</name>
</gene>
<reference evidence="2 3" key="1">
    <citation type="journal article" date="2024" name="Nat. Commun.">
        <title>Phylogenomics reveals the evolutionary origins of lichenization in chlorophyte algae.</title>
        <authorList>
            <person name="Puginier C."/>
            <person name="Libourel C."/>
            <person name="Otte J."/>
            <person name="Skaloud P."/>
            <person name="Haon M."/>
            <person name="Grisel S."/>
            <person name="Petersen M."/>
            <person name="Berrin J.G."/>
            <person name="Delaux P.M."/>
            <person name="Dal Grande F."/>
            <person name="Keller J."/>
        </authorList>
    </citation>
    <scope>NUCLEOTIDE SEQUENCE [LARGE SCALE GENOMIC DNA]</scope>
    <source>
        <strain evidence="2 3">SAG 2043</strain>
    </source>
</reference>
<evidence type="ECO:0000313" key="3">
    <source>
        <dbReference type="Proteomes" id="UP001489004"/>
    </source>
</evidence>
<dbReference type="PANTHER" id="PTHR43433">
    <property type="entry name" value="HYDROLASE, ALPHA/BETA FOLD FAMILY PROTEIN"/>
    <property type="match status" value="1"/>
</dbReference>
<evidence type="ECO:0000313" key="2">
    <source>
        <dbReference type="EMBL" id="KAK9815503.1"/>
    </source>
</evidence>
<dbReference type="Proteomes" id="UP001489004">
    <property type="component" value="Unassembled WGS sequence"/>
</dbReference>
<protein>
    <recommendedName>
        <fullName evidence="1">AB hydrolase-1 domain-containing protein</fullName>
    </recommendedName>
</protein>
<organism evidence="2 3">
    <name type="scientific">[Myrmecia] bisecta</name>
    <dbReference type="NCBI Taxonomy" id="41462"/>
    <lineage>
        <taxon>Eukaryota</taxon>
        <taxon>Viridiplantae</taxon>
        <taxon>Chlorophyta</taxon>
        <taxon>core chlorophytes</taxon>
        <taxon>Trebouxiophyceae</taxon>
        <taxon>Trebouxiales</taxon>
        <taxon>Trebouxiaceae</taxon>
        <taxon>Myrmecia</taxon>
    </lineage>
</organism>
<dbReference type="InterPro" id="IPR029058">
    <property type="entry name" value="AB_hydrolase_fold"/>
</dbReference>
<dbReference type="SUPFAM" id="SSF53474">
    <property type="entry name" value="alpha/beta-Hydrolases"/>
    <property type="match status" value="1"/>
</dbReference>
<dbReference type="EMBL" id="JALJOR010000006">
    <property type="protein sequence ID" value="KAK9815503.1"/>
    <property type="molecule type" value="Genomic_DNA"/>
</dbReference>
<evidence type="ECO:0000259" key="1">
    <source>
        <dbReference type="Pfam" id="PF00561"/>
    </source>
</evidence>
<name>A0AAW1Q3V0_9CHLO</name>
<dbReference type="PANTHER" id="PTHR43433:SF10">
    <property type="entry name" value="AB HYDROLASE-1 DOMAIN-CONTAINING PROTEIN"/>
    <property type="match status" value="1"/>
</dbReference>